<feature type="transmembrane region" description="Helical" evidence="15">
    <location>
        <begin position="157"/>
        <end position="174"/>
    </location>
</feature>
<comment type="similarity">
    <text evidence="2">Belongs to the GPC1 family.</text>
</comment>
<evidence type="ECO:0000256" key="7">
    <source>
        <dbReference type="ARBA" id="ARBA00022989"/>
    </source>
</evidence>
<dbReference type="InterPro" id="IPR021261">
    <property type="entry name" value="GPCAT"/>
</dbReference>
<dbReference type="AlphaFoldDB" id="A0A0C9LVA7"/>
<evidence type="ECO:0000256" key="14">
    <source>
        <dbReference type="SAM" id="MobiDB-lite"/>
    </source>
</evidence>
<keyword evidence="7 15" id="KW-1133">Transmembrane helix</keyword>
<evidence type="ECO:0000256" key="3">
    <source>
        <dbReference type="ARBA" id="ARBA00019082"/>
    </source>
</evidence>
<feature type="transmembrane region" description="Helical" evidence="15">
    <location>
        <begin position="238"/>
        <end position="257"/>
    </location>
</feature>
<dbReference type="GO" id="GO:0016746">
    <property type="term" value="F:acyltransferase activity"/>
    <property type="evidence" value="ECO:0007669"/>
    <property type="project" value="UniProtKB-KW"/>
</dbReference>
<evidence type="ECO:0000256" key="2">
    <source>
        <dbReference type="ARBA" id="ARBA00006675"/>
    </source>
</evidence>
<keyword evidence="17" id="KW-1185">Reference proteome</keyword>
<dbReference type="PANTHER" id="PTHR31201">
    <property type="entry name" value="OS01G0585100 PROTEIN"/>
    <property type="match status" value="1"/>
</dbReference>
<dbReference type="PANTHER" id="PTHR31201:SF1">
    <property type="entry name" value="GLYCEROPHOSPHOCHOLINE ACYLTRANSFERASE 1"/>
    <property type="match status" value="1"/>
</dbReference>
<feature type="transmembrane region" description="Helical" evidence="15">
    <location>
        <begin position="341"/>
        <end position="362"/>
    </location>
</feature>
<evidence type="ECO:0000256" key="5">
    <source>
        <dbReference type="ARBA" id="ARBA00022679"/>
    </source>
</evidence>
<evidence type="ECO:0000256" key="8">
    <source>
        <dbReference type="ARBA" id="ARBA00023098"/>
    </source>
</evidence>
<keyword evidence="6 15" id="KW-0812">Transmembrane</keyword>
<feature type="compositionally biased region" description="Basic and acidic residues" evidence="14">
    <location>
        <begin position="1"/>
        <end position="16"/>
    </location>
</feature>
<evidence type="ECO:0000313" key="17">
    <source>
        <dbReference type="Proteomes" id="UP000053815"/>
    </source>
</evidence>
<proteinExistence type="inferred from homology"/>
<keyword evidence="8" id="KW-0443">Lipid metabolism</keyword>
<feature type="coiled-coil region" evidence="13">
    <location>
        <begin position="53"/>
        <end position="80"/>
    </location>
</feature>
<dbReference type="Proteomes" id="UP000053815">
    <property type="component" value="Unassembled WGS sequence"/>
</dbReference>
<evidence type="ECO:0000256" key="4">
    <source>
        <dbReference type="ARBA" id="ARBA00022516"/>
    </source>
</evidence>
<feature type="transmembrane region" description="Helical" evidence="15">
    <location>
        <begin position="181"/>
        <end position="201"/>
    </location>
</feature>
<evidence type="ECO:0000256" key="15">
    <source>
        <dbReference type="SAM" id="Phobius"/>
    </source>
</evidence>
<comment type="subcellular location">
    <subcellularLocation>
        <location evidence="1">Membrane</location>
        <topology evidence="1">Multi-pass membrane protein</topology>
    </subcellularLocation>
</comment>
<name>A0A0C9LVA7_9FUNG</name>
<feature type="transmembrane region" description="Helical" evidence="15">
    <location>
        <begin position="207"/>
        <end position="226"/>
    </location>
</feature>
<feature type="region of interest" description="Disordered" evidence="14">
    <location>
        <begin position="425"/>
        <end position="453"/>
    </location>
</feature>
<keyword evidence="5" id="KW-0808">Transferase</keyword>
<feature type="compositionally biased region" description="Basic residues" evidence="14">
    <location>
        <begin position="433"/>
        <end position="453"/>
    </location>
</feature>
<keyword evidence="11" id="KW-1208">Phospholipid metabolism</keyword>
<accession>A0A0C9LVA7</accession>
<evidence type="ECO:0000256" key="10">
    <source>
        <dbReference type="ARBA" id="ARBA00023209"/>
    </source>
</evidence>
<keyword evidence="10" id="KW-0594">Phospholipid biosynthesis</keyword>
<dbReference type="Pfam" id="PF10998">
    <property type="entry name" value="DUF2838"/>
    <property type="match status" value="1"/>
</dbReference>
<feature type="region of interest" description="Disordered" evidence="14">
    <location>
        <begin position="1"/>
        <end position="26"/>
    </location>
</feature>
<keyword evidence="4" id="KW-0444">Lipid biosynthesis</keyword>
<feature type="transmembrane region" description="Helical" evidence="15">
    <location>
        <begin position="382"/>
        <end position="404"/>
    </location>
</feature>
<evidence type="ECO:0000256" key="1">
    <source>
        <dbReference type="ARBA" id="ARBA00004141"/>
    </source>
</evidence>
<keyword evidence="9 15" id="KW-0472">Membrane</keyword>
<reference evidence="16" key="1">
    <citation type="submission" date="2014-09" db="EMBL/GenBank/DDBJ databases">
        <title>Draft genome sequence of an oleaginous Mucoromycotina fungus Mucor ambiguus NBRC6742.</title>
        <authorList>
            <person name="Takeda I."/>
            <person name="Yamane N."/>
            <person name="Morita T."/>
            <person name="Tamano K."/>
            <person name="Machida M."/>
            <person name="Baker S."/>
            <person name="Koike H."/>
        </authorList>
    </citation>
    <scope>NUCLEOTIDE SEQUENCE</scope>
    <source>
        <strain evidence="16">NBRC 6742</strain>
    </source>
</reference>
<evidence type="ECO:0000256" key="9">
    <source>
        <dbReference type="ARBA" id="ARBA00023136"/>
    </source>
</evidence>
<dbReference type="GO" id="GO:0006656">
    <property type="term" value="P:phosphatidylcholine biosynthetic process"/>
    <property type="evidence" value="ECO:0007669"/>
    <property type="project" value="TreeGrafter"/>
</dbReference>
<keyword evidence="12" id="KW-0012">Acyltransferase</keyword>
<feature type="transmembrane region" description="Helical" evidence="15">
    <location>
        <begin position="286"/>
        <end position="311"/>
    </location>
</feature>
<keyword evidence="13" id="KW-0175">Coiled coil</keyword>
<gene>
    <name evidence="16" type="ORF">MAM1_0123c05928</name>
</gene>
<evidence type="ECO:0000256" key="6">
    <source>
        <dbReference type="ARBA" id="ARBA00022692"/>
    </source>
</evidence>
<sequence>MLTEEKLERLSSHESDASTLLSGESTEYDTDELTTVDSWNSHNFVAKDNYALIGVLNAALEQVTVQLKEVKDEIKTLLSTEWASITKDRLHKQKSLRVTQRAMIQDQLIHQYSTIKRRMHRDANTVRLHDKLSFVVGVGNTCITPVIAARLPMWIPIYYTAQLFYLITLRFFVYKSKQWHYFFFDLCYYVNLLTLLSLWVFPSSTLLYTAAFTLTNGPVLWAIITWRNSLVFHSLDKVTSVFIHIFPALVTYTLRWFTLLYGNPDEALVYRDEHFPAISNMPMMGWWYTLFVSTGFYLAWQIFYVCFVILAKKDKVESGSRTTSYTTLLNRSSEEKKKKKSFILALTSILGEKYKLHMFIFWQFWYTLGTSSLTYFYYKSFWFHSSCLVAMFAISVWNGASYYIDVFSKHYLDEVERRLAEYKEKSQHNSKILTKKKSLKRKQQKHVNGKLDK</sequence>
<evidence type="ECO:0000256" key="13">
    <source>
        <dbReference type="SAM" id="Coils"/>
    </source>
</evidence>
<dbReference type="OrthoDB" id="406287at2759"/>
<dbReference type="GO" id="GO:0016020">
    <property type="term" value="C:membrane"/>
    <property type="evidence" value="ECO:0007669"/>
    <property type="project" value="UniProtKB-SubCell"/>
</dbReference>
<evidence type="ECO:0000256" key="12">
    <source>
        <dbReference type="ARBA" id="ARBA00023315"/>
    </source>
</evidence>
<dbReference type="EMBL" id="DF836412">
    <property type="protein sequence ID" value="GAN06445.1"/>
    <property type="molecule type" value="Genomic_DNA"/>
</dbReference>
<protein>
    <recommendedName>
        <fullName evidence="3">Glycerophosphocholine acyltransferase 1</fullName>
    </recommendedName>
</protein>
<evidence type="ECO:0000313" key="16">
    <source>
        <dbReference type="EMBL" id="GAN06445.1"/>
    </source>
</evidence>
<organism evidence="16">
    <name type="scientific">Mucor ambiguus</name>
    <dbReference type="NCBI Taxonomy" id="91626"/>
    <lineage>
        <taxon>Eukaryota</taxon>
        <taxon>Fungi</taxon>
        <taxon>Fungi incertae sedis</taxon>
        <taxon>Mucoromycota</taxon>
        <taxon>Mucoromycotina</taxon>
        <taxon>Mucoromycetes</taxon>
        <taxon>Mucorales</taxon>
        <taxon>Mucorineae</taxon>
        <taxon>Mucoraceae</taxon>
        <taxon>Mucor</taxon>
    </lineage>
</organism>
<evidence type="ECO:0000256" key="11">
    <source>
        <dbReference type="ARBA" id="ARBA00023264"/>
    </source>
</evidence>